<evidence type="ECO:0000259" key="2">
    <source>
        <dbReference type="SMART" id="SM00731"/>
    </source>
</evidence>
<dbReference type="GO" id="GO:0006950">
    <property type="term" value="P:response to stress"/>
    <property type="evidence" value="ECO:0007669"/>
    <property type="project" value="UniProtKB-ARBA"/>
</dbReference>
<dbReference type="AlphaFoldDB" id="A0A1Y2AGQ6"/>
<comment type="caution">
    <text evidence="3">The sequence shown here is derived from an EMBL/GenBank/DDBJ whole genome shotgun (WGS) entry which is preliminary data.</text>
</comment>
<keyword evidence="4" id="KW-1185">Reference proteome</keyword>
<gene>
    <name evidence="3" type="ORF">BCR39DRAFT_63921</name>
</gene>
<organism evidence="3 4">
    <name type="scientific">Naematelia encephala</name>
    <dbReference type="NCBI Taxonomy" id="71784"/>
    <lineage>
        <taxon>Eukaryota</taxon>
        <taxon>Fungi</taxon>
        <taxon>Dikarya</taxon>
        <taxon>Basidiomycota</taxon>
        <taxon>Agaricomycotina</taxon>
        <taxon>Tremellomycetes</taxon>
        <taxon>Tremellales</taxon>
        <taxon>Naemateliaceae</taxon>
        <taxon>Naematelia</taxon>
    </lineage>
</organism>
<feature type="compositionally biased region" description="Acidic residues" evidence="1">
    <location>
        <begin position="260"/>
        <end position="274"/>
    </location>
</feature>
<dbReference type="GO" id="GO:0005634">
    <property type="term" value="C:nucleus"/>
    <property type="evidence" value="ECO:0007669"/>
    <property type="project" value="TreeGrafter"/>
</dbReference>
<feature type="compositionally biased region" description="Acidic residues" evidence="1">
    <location>
        <begin position="311"/>
        <end position="335"/>
    </location>
</feature>
<feature type="compositionally biased region" description="Polar residues" evidence="1">
    <location>
        <begin position="161"/>
        <end position="177"/>
    </location>
</feature>
<dbReference type="Pfam" id="PF10263">
    <property type="entry name" value="SprT-like"/>
    <property type="match status" value="1"/>
</dbReference>
<name>A0A1Y2AGQ6_9TREE</name>
<evidence type="ECO:0000256" key="1">
    <source>
        <dbReference type="SAM" id="MobiDB-lite"/>
    </source>
</evidence>
<dbReference type="InterPro" id="IPR006640">
    <property type="entry name" value="SprT-like_domain"/>
</dbReference>
<feature type="compositionally biased region" description="Basic and acidic residues" evidence="1">
    <location>
        <begin position="336"/>
        <end position="354"/>
    </location>
</feature>
<feature type="compositionally biased region" description="Acidic residues" evidence="1">
    <location>
        <begin position="282"/>
        <end position="293"/>
    </location>
</feature>
<accession>A0A1Y2AGQ6</accession>
<feature type="region of interest" description="Disordered" evidence="1">
    <location>
        <begin position="1"/>
        <end position="71"/>
    </location>
</feature>
<dbReference type="SMART" id="SM00731">
    <property type="entry name" value="SprT"/>
    <property type="match status" value="1"/>
</dbReference>
<evidence type="ECO:0000313" key="4">
    <source>
        <dbReference type="Proteomes" id="UP000193986"/>
    </source>
</evidence>
<proteinExistence type="predicted"/>
<dbReference type="STRING" id="71784.A0A1Y2AGQ6"/>
<feature type="compositionally biased region" description="Polar residues" evidence="1">
    <location>
        <begin position="125"/>
        <end position="153"/>
    </location>
</feature>
<feature type="region of interest" description="Disordered" evidence="1">
    <location>
        <begin position="125"/>
        <end position="210"/>
    </location>
</feature>
<feature type="region of interest" description="Disordered" evidence="1">
    <location>
        <begin position="223"/>
        <end position="405"/>
    </location>
</feature>
<evidence type="ECO:0000313" key="3">
    <source>
        <dbReference type="EMBL" id="ORY21367.1"/>
    </source>
</evidence>
<feature type="domain" description="SprT-like" evidence="2">
    <location>
        <begin position="462"/>
        <end position="627"/>
    </location>
</feature>
<dbReference type="OrthoDB" id="20772at2759"/>
<dbReference type="PANTHER" id="PTHR23099:SF0">
    <property type="entry name" value="GERM CELL NUCLEAR ACIDIC PROTEIN"/>
    <property type="match status" value="1"/>
</dbReference>
<dbReference type="PANTHER" id="PTHR23099">
    <property type="entry name" value="TRANSCRIPTIONAL REGULATOR"/>
    <property type="match status" value="1"/>
</dbReference>
<dbReference type="InParanoid" id="A0A1Y2AGQ6"/>
<protein>
    <submittedName>
        <fullName evidence="3">SprT-like family-domain-containing protein</fullName>
    </submittedName>
</protein>
<feature type="compositionally biased region" description="Acidic residues" evidence="1">
    <location>
        <begin position="379"/>
        <end position="392"/>
    </location>
</feature>
<sequence>MVKASSLPVEKGTSTPHSSPKLLSAHDGLEPIHKSTRQSSATPSPPPNAPRVDFSTLRSTPLAPRRRFAPTPIKVAEFVKTPAKTKTRTKTLDKTLLRSEHVFGISRAEMVDGVELSLQQLAISDPISDSGSPVHSLQGQDDSEPSQSPQFQDDVQHFEESSQIVHRQPELSSTISTPLRKAPSLSDLFHDDSPIPSPNTQDESFHSARSIVSSRRSLELDAHEIHSGPSSPNLIKPSIIDIGSDVDSPPKPYIDLTVSGDDEAESDQEGDSTDEGEHGNGEEQEYDGEEEEYDVTKHYDDSLGSLRDFIVDDDDEDEYDEEDGEDGDEELESEDEWRRKKDDNRRKRLVDPFRGRSRLGSGENIASSGYDGEVITSDDIGEEDEDEVDDDLEVRKTNHPGVSQDRDRLVFPDLEKLLLISDSESEASSSPSVPIYRPKKSASKREYASAKTLGRRWEAARVKIALEVFRDLDERVFGSQLGPEGFNAKIEWCKRLLTTAGTASFSRKILPNGEKAVVATIKMSVKVCTGEEQILSTMAHEMCHLATWLISDERKNPHGRIFKSWGQKVMRVRKDIQVTTKHSYQIEYKYQWQCVNTKCGHIYKRHSKSIDIQKSHCRICHSTLEPLFVTKSATPFQEYLKNNLVYAKAAMKGVKHGEVMRALSKRWTEVGSATIQEHQEYWKSLARLSNAAAL</sequence>
<dbReference type="EMBL" id="MCFC01000112">
    <property type="protein sequence ID" value="ORY21367.1"/>
    <property type="molecule type" value="Genomic_DNA"/>
</dbReference>
<dbReference type="Proteomes" id="UP000193986">
    <property type="component" value="Unassembled WGS sequence"/>
</dbReference>
<reference evidence="3 4" key="1">
    <citation type="submission" date="2016-07" db="EMBL/GenBank/DDBJ databases">
        <title>Pervasive Adenine N6-methylation of Active Genes in Fungi.</title>
        <authorList>
            <consortium name="DOE Joint Genome Institute"/>
            <person name="Mondo S.J."/>
            <person name="Dannebaum R.O."/>
            <person name="Kuo R.C."/>
            <person name="Labutti K."/>
            <person name="Haridas S."/>
            <person name="Kuo A."/>
            <person name="Salamov A."/>
            <person name="Ahrendt S.R."/>
            <person name="Lipzen A."/>
            <person name="Sullivan W."/>
            <person name="Andreopoulos W.B."/>
            <person name="Clum A."/>
            <person name="Lindquist E."/>
            <person name="Daum C."/>
            <person name="Ramamoorthy G.K."/>
            <person name="Gryganskyi A."/>
            <person name="Culley D."/>
            <person name="Magnuson J.K."/>
            <person name="James T.Y."/>
            <person name="O'Malley M.A."/>
            <person name="Stajich J.E."/>
            <person name="Spatafora J.W."/>
            <person name="Visel A."/>
            <person name="Grigoriev I.V."/>
        </authorList>
    </citation>
    <scope>NUCLEOTIDE SEQUENCE [LARGE SCALE GENOMIC DNA]</scope>
    <source>
        <strain evidence="3 4">68-887.2</strain>
    </source>
</reference>